<protein>
    <submittedName>
        <fullName evidence="3">Cytochrome P450</fullName>
    </submittedName>
</protein>
<dbReference type="InterPro" id="IPR036396">
    <property type="entry name" value="Cyt_P450_sf"/>
</dbReference>
<dbReference type="GO" id="GO:0008395">
    <property type="term" value="F:steroid hydroxylase activity"/>
    <property type="evidence" value="ECO:0007669"/>
    <property type="project" value="TreeGrafter"/>
</dbReference>
<sequence length="451" mass="49338">MTLLHDSGTRAKLFTVRSALWSLSKAGDPGARLMSLQPGESPYPVYAAVRARGELVRSKLGVHLTGSHPLCQEALRDPRFGVAPISELTRIDFDRHAGGRRRYVQPVDDSFLSLNPPEHTRLRKLVAPWFTPRALRARTELVERTVARELDELARRPRFDAVTDFAVRVAISTITGLLGVRTVDHDRFVWWGMTLAGTLNGVRTMGEVRETRAVLGELEAFFDELIAHRRRHPGDDVVSRLVECEADGRPLERKDLLATAQLLFVAGFETMVNLVANAIVTLLDGNGGNGDGDDGGNGGGGNTVRHRLAADPQLAEDVVEEVLRLDSPVQYVARVAREPVELGGHRLRPGSTVVLLLGAANRDPSVFAEPDRFDPGRPNSREHLAFSAGAHFCLGAGLARLQATTMLRELFRRFPALASAGPVTRRPSRNIRGVIHLPVAVRAPSRSEPAA</sequence>
<dbReference type="PROSITE" id="PS00086">
    <property type="entry name" value="CYTOCHROME_P450"/>
    <property type="match status" value="1"/>
</dbReference>
<accession>A0A6G4WNU9</accession>
<dbReference type="InterPro" id="IPR017972">
    <property type="entry name" value="Cyt_P450_CS"/>
</dbReference>
<comment type="caution">
    <text evidence="3">The sequence shown here is derived from an EMBL/GenBank/DDBJ whole genome shotgun (WGS) entry which is preliminary data.</text>
</comment>
<dbReference type="PANTHER" id="PTHR46696">
    <property type="entry name" value="P450, PUTATIVE (EUROFUNG)-RELATED"/>
    <property type="match status" value="1"/>
</dbReference>
<dbReference type="AlphaFoldDB" id="A0A6G4WNU9"/>
<dbReference type="Pfam" id="PF00067">
    <property type="entry name" value="p450"/>
    <property type="match status" value="1"/>
</dbReference>
<evidence type="ECO:0000313" key="4">
    <source>
        <dbReference type="Proteomes" id="UP000477722"/>
    </source>
</evidence>
<evidence type="ECO:0000256" key="1">
    <source>
        <dbReference type="ARBA" id="ARBA00010617"/>
    </source>
</evidence>
<keyword evidence="2" id="KW-0479">Metal-binding</keyword>
<dbReference type="GO" id="GO:0005506">
    <property type="term" value="F:iron ion binding"/>
    <property type="evidence" value="ECO:0007669"/>
    <property type="project" value="InterPro"/>
</dbReference>
<keyword evidence="4" id="KW-1185">Reference proteome</keyword>
<keyword evidence="2" id="KW-0503">Monooxygenase</keyword>
<dbReference type="InterPro" id="IPR002397">
    <property type="entry name" value="Cyt_P450_B"/>
</dbReference>
<dbReference type="InterPro" id="IPR001128">
    <property type="entry name" value="Cyt_P450"/>
</dbReference>
<dbReference type="CDD" id="cd20625">
    <property type="entry name" value="CYP164-like"/>
    <property type="match status" value="1"/>
</dbReference>
<dbReference type="SUPFAM" id="SSF48264">
    <property type="entry name" value="Cytochrome P450"/>
    <property type="match status" value="1"/>
</dbReference>
<reference evidence="3 4" key="1">
    <citation type="submission" date="2020-02" db="EMBL/GenBank/DDBJ databases">
        <title>Whole-genome analyses of novel actinobacteria.</title>
        <authorList>
            <person name="Sahin N."/>
            <person name="Tatar D."/>
        </authorList>
    </citation>
    <scope>NUCLEOTIDE SEQUENCE [LARGE SCALE GENOMIC DNA]</scope>
    <source>
        <strain evidence="3 4">SB3404</strain>
    </source>
</reference>
<dbReference type="GO" id="GO:0006707">
    <property type="term" value="P:cholesterol catabolic process"/>
    <property type="evidence" value="ECO:0007669"/>
    <property type="project" value="TreeGrafter"/>
</dbReference>
<keyword evidence="2" id="KW-0408">Iron</keyword>
<dbReference type="GO" id="GO:0020037">
    <property type="term" value="F:heme binding"/>
    <property type="evidence" value="ECO:0007669"/>
    <property type="project" value="InterPro"/>
</dbReference>
<name>A0A6G4WNU9_9ACTN</name>
<dbReference type="EMBL" id="JAAKZZ010000002">
    <property type="protein sequence ID" value="NGO66875.1"/>
    <property type="molecule type" value="Genomic_DNA"/>
</dbReference>
<dbReference type="Gene3D" id="1.10.630.10">
    <property type="entry name" value="Cytochrome P450"/>
    <property type="match status" value="1"/>
</dbReference>
<keyword evidence="2" id="KW-0560">Oxidoreductase</keyword>
<proteinExistence type="inferred from homology"/>
<comment type="similarity">
    <text evidence="1 2">Belongs to the cytochrome P450 family.</text>
</comment>
<gene>
    <name evidence="3" type="ORF">G5C65_00550</name>
</gene>
<dbReference type="PRINTS" id="PR00359">
    <property type="entry name" value="BP450"/>
</dbReference>
<dbReference type="Proteomes" id="UP000477722">
    <property type="component" value="Unassembled WGS sequence"/>
</dbReference>
<dbReference type="PANTHER" id="PTHR46696:SF4">
    <property type="entry name" value="BIOTIN BIOSYNTHESIS CYTOCHROME P450"/>
    <property type="match status" value="1"/>
</dbReference>
<keyword evidence="2" id="KW-0349">Heme</keyword>
<evidence type="ECO:0000256" key="2">
    <source>
        <dbReference type="RuleBase" id="RU000461"/>
    </source>
</evidence>
<organism evidence="3 4">
    <name type="scientific">Streptomyces boncukensis</name>
    <dbReference type="NCBI Taxonomy" id="2711219"/>
    <lineage>
        <taxon>Bacteria</taxon>
        <taxon>Bacillati</taxon>
        <taxon>Actinomycetota</taxon>
        <taxon>Actinomycetes</taxon>
        <taxon>Kitasatosporales</taxon>
        <taxon>Streptomycetaceae</taxon>
        <taxon>Streptomyces</taxon>
    </lineage>
</organism>
<dbReference type="GO" id="GO:0036199">
    <property type="term" value="F:cholest-4-en-3-one 26-monooxygenase activity"/>
    <property type="evidence" value="ECO:0007669"/>
    <property type="project" value="TreeGrafter"/>
</dbReference>
<evidence type="ECO:0000313" key="3">
    <source>
        <dbReference type="EMBL" id="NGO66875.1"/>
    </source>
</evidence>